<dbReference type="RefSeq" id="WP_098463158.1">
    <property type="nucleotide sequence ID" value="NZ_PDJJ01000001.1"/>
</dbReference>
<name>A0A2A9EW01_9MICO</name>
<proteinExistence type="predicted"/>
<evidence type="ECO:0000313" key="2">
    <source>
        <dbReference type="Proteomes" id="UP000224130"/>
    </source>
</evidence>
<dbReference type="AlphaFoldDB" id="A0A2A9EW01"/>
<accession>A0A2A9EW01</accession>
<dbReference type="Pfam" id="PF10049">
    <property type="entry name" value="DUF2283"/>
    <property type="match status" value="1"/>
</dbReference>
<reference evidence="1 2" key="1">
    <citation type="submission" date="2017-10" db="EMBL/GenBank/DDBJ databases">
        <title>Sequencing the genomes of 1000 actinobacteria strains.</title>
        <authorList>
            <person name="Klenk H.-P."/>
        </authorList>
    </citation>
    <scope>NUCLEOTIDE SEQUENCE [LARGE SCALE GENOMIC DNA]</scope>
    <source>
        <strain evidence="1 2">DSM 21863</strain>
    </source>
</reference>
<dbReference type="EMBL" id="PDJJ01000001">
    <property type="protein sequence ID" value="PFG42691.1"/>
    <property type="molecule type" value="Genomic_DNA"/>
</dbReference>
<protein>
    <submittedName>
        <fullName evidence="1">Uncharacterized protein YuzE</fullName>
    </submittedName>
</protein>
<dbReference type="OrthoDB" id="5155317at2"/>
<keyword evidence="2" id="KW-1185">Reference proteome</keyword>
<gene>
    <name evidence="1" type="ORF">ATJ88_1361</name>
</gene>
<sequence length="223" mass="23868">MWIDAEGGTHTVALPDPGSVIAPGLRRLLSAAGHAQRDRVATVLMEQMDAVWEDVEARELRSVGTAGEPFPSGMLVGATTTADDATASEAAAAAVDALPEEFRLDGIEILLDFLTEQHDRSPRGRLAAARRAARTAVSAAFTHVSARRRLRFAYDGGADAAYIGLRPRDRSRAPLQVVVDDERLRGTVVLDLDAHQNLVGIELVGWTDLVGPDDGATRADDPR</sequence>
<dbReference type="InterPro" id="IPR019270">
    <property type="entry name" value="DUF2283"/>
</dbReference>
<evidence type="ECO:0000313" key="1">
    <source>
        <dbReference type="EMBL" id="PFG42691.1"/>
    </source>
</evidence>
<organism evidence="1 2">
    <name type="scientific">Isoptericola jiangsuensis</name>
    <dbReference type="NCBI Taxonomy" id="548579"/>
    <lineage>
        <taxon>Bacteria</taxon>
        <taxon>Bacillati</taxon>
        <taxon>Actinomycetota</taxon>
        <taxon>Actinomycetes</taxon>
        <taxon>Micrococcales</taxon>
        <taxon>Promicromonosporaceae</taxon>
        <taxon>Isoptericola</taxon>
    </lineage>
</organism>
<comment type="caution">
    <text evidence="1">The sequence shown here is derived from an EMBL/GenBank/DDBJ whole genome shotgun (WGS) entry which is preliminary data.</text>
</comment>
<dbReference type="Proteomes" id="UP000224130">
    <property type="component" value="Unassembled WGS sequence"/>
</dbReference>